<evidence type="ECO:0000256" key="2">
    <source>
        <dbReference type="ARBA" id="ARBA00023172"/>
    </source>
</evidence>
<dbReference type="InterPro" id="IPR006119">
    <property type="entry name" value="Resolv_N"/>
</dbReference>
<proteinExistence type="predicted"/>
<evidence type="ECO:0000259" key="4">
    <source>
        <dbReference type="PROSITE" id="PS51737"/>
    </source>
</evidence>
<dbReference type="InterPro" id="IPR036162">
    <property type="entry name" value="Resolvase-like_N_sf"/>
</dbReference>
<feature type="domain" description="Resolvase/invertase-type recombinase catalytic" evidence="3">
    <location>
        <begin position="5"/>
        <end position="147"/>
    </location>
</feature>
<dbReference type="RefSeq" id="WP_112439104.1">
    <property type="nucleotide sequence ID" value="NZ_CP030073.1"/>
</dbReference>
<dbReference type="PROSITE" id="PS51736">
    <property type="entry name" value="RECOMBINASES_3"/>
    <property type="match status" value="1"/>
</dbReference>
<keyword evidence="2" id="KW-0233">DNA recombination</keyword>
<dbReference type="SMART" id="SM00857">
    <property type="entry name" value="Resolvase"/>
    <property type="match status" value="1"/>
</dbReference>
<dbReference type="Gene3D" id="3.90.1750.20">
    <property type="entry name" value="Putative Large Serine Recombinase, Chain B, Domain 2"/>
    <property type="match status" value="1"/>
</dbReference>
<dbReference type="EMBL" id="CP030073">
    <property type="protein sequence ID" value="AWW38395.1"/>
    <property type="molecule type" value="Genomic_DNA"/>
</dbReference>
<dbReference type="InterPro" id="IPR038109">
    <property type="entry name" value="DNA_bind_recomb_sf"/>
</dbReference>
<dbReference type="GO" id="GO:0003677">
    <property type="term" value="F:DNA binding"/>
    <property type="evidence" value="ECO:0007669"/>
    <property type="project" value="UniProtKB-KW"/>
</dbReference>
<protein>
    <recommendedName>
        <fullName evidence="7">Recombinase family protein</fullName>
    </recommendedName>
</protein>
<dbReference type="GO" id="GO:0000150">
    <property type="term" value="F:DNA strand exchange activity"/>
    <property type="evidence" value="ECO:0007669"/>
    <property type="project" value="InterPro"/>
</dbReference>
<evidence type="ECO:0000313" key="5">
    <source>
        <dbReference type="EMBL" id="AWW38395.1"/>
    </source>
</evidence>
<dbReference type="Proteomes" id="UP000249616">
    <property type="component" value="Chromosome"/>
</dbReference>
<evidence type="ECO:0000259" key="3">
    <source>
        <dbReference type="PROSITE" id="PS51736"/>
    </source>
</evidence>
<evidence type="ECO:0000256" key="1">
    <source>
        <dbReference type="ARBA" id="ARBA00023125"/>
    </source>
</evidence>
<keyword evidence="1" id="KW-0238">DNA-binding</keyword>
<keyword evidence="6" id="KW-1185">Reference proteome</keyword>
<dbReference type="PROSITE" id="PS51737">
    <property type="entry name" value="RECOMBINASE_DNA_BIND"/>
    <property type="match status" value="1"/>
</dbReference>
<evidence type="ECO:0008006" key="7">
    <source>
        <dbReference type="Google" id="ProtNLM"/>
    </source>
</evidence>
<dbReference type="PANTHER" id="PTHR30461:SF2">
    <property type="entry name" value="SERINE RECOMBINASE PINE-RELATED"/>
    <property type="match status" value="1"/>
</dbReference>
<sequence>MKRPTVVIYDRLSRLFADEATDHRVDECRRYAEQRGWDVVHVATDHNVSGAAKLEDRPGMREVLSWLPRCDYVLAAKLDRFARSSLEFYRLLDAAKAMRAAIVTADNLVSPENAGLIIGVLAAFAEHERKMITDRITASKEHHRKQGNHLGGLAPYGYSVSGPVNAKRWVIDEPAAVILRECADRLINHGASLVGLARELNEREILPPADHARQRDGRELRGQQWHTTTLRDALYTYAVRGWLVQATPGKKRGALTNTPVRDGEGNPVSAGAPILDDETHAAVRAVIDGNSKGRGTERSGKALLLHVATCGECSGPMYKQRRAVNGKDYSPYVCRNGVGKQGTHAPNVVTGRYVEEMVSADYLKRFGGMTLMRWVEPDGSAVLQLADVTAQLNTMMSSLSHFADGSRVHLMALKQIAALQERENELRAAAEQAVGRWESMGETIADEWARRDDEGRRALLKDLGARVVIHPATPGAARRFDPERVAVDFSGPAWWRDAHPEDAAHDAIALEEELWEQAAR</sequence>
<evidence type="ECO:0000313" key="6">
    <source>
        <dbReference type="Proteomes" id="UP000249616"/>
    </source>
</evidence>
<dbReference type="CDD" id="cd00338">
    <property type="entry name" value="Ser_Recombinase"/>
    <property type="match status" value="1"/>
</dbReference>
<dbReference type="InterPro" id="IPR011109">
    <property type="entry name" value="DNA_bind_recombinase_dom"/>
</dbReference>
<dbReference type="SUPFAM" id="SSF53041">
    <property type="entry name" value="Resolvase-like"/>
    <property type="match status" value="1"/>
</dbReference>
<dbReference type="Gene3D" id="3.40.50.1390">
    <property type="entry name" value="Resolvase, N-terminal catalytic domain"/>
    <property type="match status" value="1"/>
</dbReference>
<dbReference type="Pfam" id="PF00239">
    <property type="entry name" value="Resolvase"/>
    <property type="match status" value="1"/>
</dbReference>
<dbReference type="PANTHER" id="PTHR30461">
    <property type="entry name" value="DNA-INVERTASE FROM LAMBDOID PROPHAGE"/>
    <property type="match status" value="1"/>
</dbReference>
<organism evidence="5 6">
    <name type="scientific">Streptomyces cadmiisoli</name>
    <dbReference type="NCBI Taxonomy" id="2184053"/>
    <lineage>
        <taxon>Bacteria</taxon>
        <taxon>Bacillati</taxon>
        <taxon>Actinomycetota</taxon>
        <taxon>Actinomycetes</taxon>
        <taxon>Kitasatosporales</taxon>
        <taxon>Streptomycetaceae</taxon>
        <taxon>Streptomyces</taxon>
        <taxon>Streptomyces aurantiacus group</taxon>
    </lineage>
</organism>
<dbReference type="Pfam" id="PF07508">
    <property type="entry name" value="Recombinase"/>
    <property type="match status" value="1"/>
</dbReference>
<dbReference type="InterPro" id="IPR050639">
    <property type="entry name" value="SSR_resolvase"/>
</dbReference>
<accession>A0A2Z4IZS6</accession>
<name>A0A2Z4IZS6_9ACTN</name>
<dbReference type="AlphaFoldDB" id="A0A2Z4IZS6"/>
<gene>
    <name evidence="5" type="ORF">DN051_18475</name>
</gene>
<dbReference type="KEGG" id="scad:DN051_18475"/>
<feature type="domain" description="Recombinase" evidence="4">
    <location>
        <begin position="155"/>
        <end position="293"/>
    </location>
</feature>
<reference evidence="5 6" key="1">
    <citation type="journal article" date="2019" name="Int. J. Syst. Evol. Microbiol.">
        <title>Streptomyces cadmiisoli sp. nov., a novel actinomycete isolated from cadmium-contaminated soil.</title>
        <authorList>
            <person name="Li K."/>
            <person name="Tang X."/>
            <person name="Zhao J."/>
            <person name="Guo Y."/>
            <person name="Tang Y."/>
            <person name="Gao J."/>
        </authorList>
    </citation>
    <scope>NUCLEOTIDE SEQUENCE [LARGE SCALE GENOMIC DNA]</scope>
    <source>
        <strain evidence="5 6">ZFG47</strain>
    </source>
</reference>